<keyword evidence="2" id="KW-1185">Reference proteome</keyword>
<comment type="caution">
    <text evidence="1">The sequence shown here is derived from an EMBL/GenBank/DDBJ whole genome shotgun (WGS) entry which is preliminary data.</text>
</comment>
<organism evidence="1 2">
    <name type="scientific">Prunus yedoensis var. nudiflora</name>
    <dbReference type="NCBI Taxonomy" id="2094558"/>
    <lineage>
        <taxon>Eukaryota</taxon>
        <taxon>Viridiplantae</taxon>
        <taxon>Streptophyta</taxon>
        <taxon>Embryophyta</taxon>
        <taxon>Tracheophyta</taxon>
        <taxon>Spermatophyta</taxon>
        <taxon>Magnoliopsida</taxon>
        <taxon>eudicotyledons</taxon>
        <taxon>Gunneridae</taxon>
        <taxon>Pentapetalae</taxon>
        <taxon>rosids</taxon>
        <taxon>fabids</taxon>
        <taxon>Rosales</taxon>
        <taxon>Rosaceae</taxon>
        <taxon>Amygdaloideae</taxon>
        <taxon>Amygdaleae</taxon>
        <taxon>Prunus</taxon>
    </lineage>
</organism>
<proteinExistence type="predicted"/>
<protein>
    <submittedName>
        <fullName evidence="1">Uncharacterized protein</fullName>
    </submittedName>
</protein>
<gene>
    <name evidence="1" type="ORF">Pyn_08026</name>
</gene>
<name>A0A314ZMI5_PRUYE</name>
<dbReference type="Proteomes" id="UP000250321">
    <property type="component" value="Unassembled WGS sequence"/>
</dbReference>
<reference evidence="1 2" key="1">
    <citation type="submission" date="2018-02" db="EMBL/GenBank/DDBJ databases">
        <title>Draft genome of wild Prunus yedoensis var. nudiflora.</title>
        <authorList>
            <person name="Baek S."/>
            <person name="Kim J.-H."/>
            <person name="Choi K."/>
            <person name="Kim G.-B."/>
            <person name="Cho A."/>
            <person name="Jang H."/>
            <person name="Shin C.-H."/>
            <person name="Yu H.-J."/>
            <person name="Mun J.-H."/>
        </authorList>
    </citation>
    <scope>NUCLEOTIDE SEQUENCE [LARGE SCALE GENOMIC DNA]</scope>
    <source>
        <strain evidence="2">cv. Jeju island</strain>
        <tissue evidence="1">Leaf</tissue>
    </source>
</reference>
<evidence type="ECO:0000313" key="1">
    <source>
        <dbReference type="EMBL" id="PQQ18438.1"/>
    </source>
</evidence>
<sequence>MSRTRLGNKHNIGADVSAFGLQPRQDLPVGLPSSMGPTICPGYFSSAGDVLGCLGGPFAQSWVKAGGALRPSNVFPAPKSCQGKSWAPPT</sequence>
<accession>A0A314ZMI5</accession>
<evidence type="ECO:0000313" key="2">
    <source>
        <dbReference type="Proteomes" id="UP000250321"/>
    </source>
</evidence>
<dbReference type="AlphaFoldDB" id="A0A314ZMI5"/>
<dbReference type="EMBL" id="PJQY01000109">
    <property type="protein sequence ID" value="PQQ18438.1"/>
    <property type="molecule type" value="Genomic_DNA"/>
</dbReference>